<protein>
    <submittedName>
        <fullName evidence="3">Transposon TX1 uncharacterized</fullName>
    </submittedName>
</protein>
<dbReference type="PANTHER" id="PTHR33116">
    <property type="entry name" value="REVERSE TRANSCRIPTASE ZINC-BINDING DOMAIN-CONTAINING PROTEIN-RELATED-RELATED"/>
    <property type="match status" value="1"/>
</dbReference>
<evidence type="ECO:0000313" key="3">
    <source>
        <dbReference type="EMBL" id="KYP69646.1"/>
    </source>
</evidence>
<dbReference type="SUPFAM" id="SSF56672">
    <property type="entry name" value="DNA/RNA polymerases"/>
    <property type="match status" value="1"/>
</dbReference>
<dbReference type="Proteomes" id="UP000075243">
    <property type="component" value="Chromosome 3"/>
</dbReference>
<dbReference type="EMBL" id="CM003605">
    <property type="protein sequence ID" value="KYP69646.1"/>
    <property type="molecule type" value="Genomic_DNA"/>
</dbReference>
<proteinExistence type="predicted"/>
<dbReference type="Gene3D" id="3.60.10.10">
    <property type="entry name" value="Endonuclease/exonuclease/phosphatase"/>
    <property type="match status" value="1"/>
</dbReference>
<evidence type="ECO:0000256" key="1">
    <source>
        <dbReference type="SAM" id="MobiDB-lite"/>
    </source>
</evidence>
<name>A0A151TRP5_CAJCA</name>
<evidence type="ECO:0000313" key="4">
    <source>
        <dbReference type="Proteomes" id="UP000075243"/>
    </source>
</evidence>
<dbReference type="Gramene" id="C.cajan_08594.t">
    <property type="protein sequence ID" value="C.cajan_08594.t"/>
    <property type="gene ID" value="C.cajan_08594"/>
</dbReference>
<dbReference type="AlphaFoldDB" id="A0A151TRP5"/>
<dbReference type="InterPro" id="IPR036691">
    <property type="entry name" value="Endo/exonu/phosph_ase_sf"/>
</dbReference>
<dbReference type="PANTHER" id="PTHR33116:SF70">
    <property type="entry name" value="NON-LTR RETROELEMENT REVERSE TRANSCRIPTASE-LIKE PROTEIN"/>
    <property type="match status" value="1"/>
</dbReference>
<evidence type="ECO:0000259" key="2">
    <source>
        <dbReference type="PROSITE" id="PS50878"/>
    </source>
</evidence>
<gene>
    <name evidence="3" type="ORF">KK1_008846</name>
</gene>
<keyword evidence="4" id="KW-1185">Reference proteome</keyword>
<organism evidence="3 4">
    <name type="scientific">Cajanus cajan</name>
    <name type="common">Pigeon pea</name>
    <name type="synonym">Cajanus indicus</name>
    <dbReference type="NCBI Taxonomy" id="3821"/>
    <lineage>
        <taxon>Eukaryota</taxon>
        <taxon>Viridiplantae</taxon>
        <taxon>Streptophyta</taxon>
        <taxon>Embryophyta</taxon>
        <taxon>Tracheophyta</taxon>
        <taxon>Spermatophyta</taxon>
        <taxon>Magnoliopsida</taxon>
        <taxon>eudicotyledons</taxon>
        <taxon>Gunneridae</taxon>
        <taxon>Pentapetalae</taxon>
        <taxon>rosids</taxon>
        <taxon>fabids</taxon>
        <taxon>Fabales</taxon>
        <taxon>Fabaceae</taxon>
        <taxon>Papilionoideae</taxon>
        <taxon>50 kb inversion clade</taxon>
        <taxon>NPAAA clade</taxon>
        <taxon>indigoferoid/millettioid clade</taxon>
        <taxon>Phaseoleae</taxon>
        <taxon>Cajanus</taxon>
    </lineage>
</organism>
<dbReference type="PROSITE" id="PS50878">
    <property type="entry name" value="RT_POL"/>
    <property type="match status" value="1"/>
</dbReference>
<dbReference type="SUPFAM" id="SSF56219">
    <property type="entry name" value="DNase I-like"/>
    <property type="match status" value="1"/>
</dbReference>
<feature type="region of interest" description="Disordered" evidence="1">
    <location>
        <begin position="148"/>
        <end position="189"/>
    </location>
</feature>
<feature type="domain" description="Reverse transcriptase" evidence="2">
    <location>
        <begin position="529"/>
        <end position="810"/>
    </location>
</feature>
<dbReference type="InterPro" id="IPR000477">
    <property type="entry name" value="RT_dom"/>
</dbReference>
<reference evidence="3 4" key="1">
    <citation type="journal article" date="2012" name="Nat. Biotechnol.">
        <title>Draft genome sequence of pigeonpea (Cajanus cajan), an orphan legume crop of resource-poor farmers.</title>
        <authorList>
            <person name="Varshney R.K."/>
            <person name="Chen W."/>
            <person name="Li Y."/>
            <person name="Bharti A.K."/>
            <person name="Saxena R.K."/>
            <person name="Schlueter J.A."/>
            <person name="Donoghue M.T."/>
            <person name="Azam S."/>
            <person name="Fan G."/>
            <person name="Whaley A.M."/>
            <person name="Farmer A.D."/>
            <person name="Sheridan J."/>
            <person name="Iwata A."/>
            <person name="Tuteja R."/>
            <person name="Penmetsa R.V."/>
            <person name="Wu W."/>
            <person name="Upadhyaya H.D."/>
            <person name="Yang S.P."/>
            <person name="Shah T."/>
            <person name="Saxena K.B."/>
            <person name="Michael T."/>
            <person name="McCombie W.R."/>
            <person name="Yang B."/>
            <person name="Zhang G."/>
            <person name="Yang H."/>
            <person name="Wang J."/>
            <person name="Spillane C."/>
            <person name="Cook D.R."/>
            <person name="May G.D."/>
            <person name="Xu X."/>
            <person name="Jackson S.A."/>
        </authorList>
    </citation>
    <scope>NUCLEOTIDE SEQUENCE [LARGE SCALE GENOMIC DNA]</scope>
    <source>
        <strain evidence="4">cv. Asha</strain>
    </source>
</reference>
<dbReference type="Pfam" id="PF00078">
    <property type="entry name" value="RVT_1"/>
    <property type="match status" value="1"/>
</dbReference>
<accession>A0A151TRP5</accession>
<sequence>MVKFDLEADRERVMHWGPWMLFDHYLIVRPWSLEFVASATKVDSTLVWIRFPGLGVMFYDESVLLTIASAIGKPVKVDLNTLNMTRGRFARACVEINLEEPVVGRFFLNGVWYNVEYEGLHLLCSSCGCYGHVLQNCPHAARSESMATGVGEKETTEQPPRVPTHSEGSAAQTGEKSDPHVKGGIAPDPHGDWMIVKQRNQKHNFGKPQGKGRFSSHNGSEEIKEQNHAGAVNAKGKRRVSELVRLHHPSLFIVLETHCQFSSVESFWRKLDYQLCYSVEATGHSGGIWVLMAGSCTTNISAFASHPQAISFKVVEGSKSWVCTPVYANPRVDLRQRVWAHLRELGGRVTLPWLVLGDFNEILLSTECRGGRFSLSRASQFLEVVNDCNLLDMGAKGLRFTWFGDRNTSFFHAQTLARRKRNKIKGLFLLDGSWNTDPGVLKTEAVRFYREIFSIDHEQESLDMHTGAPPGLGVEAQLALTAPVTNEEVRRAVMSMKSYKAPGPDGFQPFFFKQYWPIVGDELWFTVKDAFRLGFSEVSLLETQMVLIPKVDHPVSLKEFRPISLCNVAWKVISKVLVARLRPFLQNVIGPFQGSFIPGRRTRDHSIIAQEAFHFVRKKGSGVGSLAVKNDLEKAYDRVRWDFLESTLVQFGFPPVTIQLIMWGLRNSTISLLWNGNTLPSFVPSRGLRQGDPLSPYLFVFYMERLALRISELLHEGQWKPVQLSPGGLPLSHLLFADDILLFGQALEDQARLMASVLEEFSRSSGLKVNSTKSKFVSSRRVSQRRIDTLEGLLGIGHTARIGKYLGIPMTHGQPRCAYFFDVMDKIQGRLAAWKSKLLNKAGKLCLVKSTISSIPVYSMQTLWLPQAVCNRIDQACRRMLWAKPDSTRFGPQ</sequence>
<dbReference type="CDD" id="cd01650">
    <property type="entry name" value="RT_nLTR_like"/>
    <property type="match status" value="1"/>
</dbReference>
<dbReference type="InterPro" id="IPR043502">
    <property type="entry name" value="DNA/RNA_pol_sf"/>
</dbReference>